<accession>A0A396SUN8</accession>
<dbReference type="Gene3D" id="3.30.428.10">
    <property type="entry name" value="HIT-like"/>
    <property type="match status" value="1"/>
</dbReference>
<dbReference type="EMBL" id="QOCV01000001">
    <property type="protein sequence ID" value="RHW55317.1"/>
    <property type="molecule type" value="Genomic_DNA"/>
</dbReference>
<proteinExistence type="predicted"/>
<dbReference type="AlphaFoldDB" id="A0A396SUN8"/>
<gene>
    <name evidence="1" type="ORF">DS835_00170</name>
</gene>
<organism evidence="1 2">
    <name type="scientific">Lactobacillus bombicola</name>
    <dbReference type="NCBI Taxonomy" id="1505723"/>
    <lineage>
        <taxon>Bacteria</taxon>
        <taxon>Bacillati</taxon>
        <taxon>Bacillota</taxon>
        <taxon>Bacilli</taxon>
        <taxon>Lactobacillales</taxon>
        <taxon>Lactobacillaceae</taxon>
        <taxon>Lactobacillus</taxon>
    </lineage>
</organism>
<evidence type="ECO:0008006" key="3">
    <source>
        <dbReference type="Google" id="ProtNLM"/>
    </source>
</evidence>
<dbReference type="RefSeq" id="WP_118897426.1">
    <property type="nucleotide sequence ID" value="NZ_QOCV01000001.1"/>
</dbReference>
<comment type="caution">
    <text evidence="1">The sequence shown here is derived from an EMBL/GenBank/DDBJ whole genome shotgun (WGS) entry which is preliminary data.</text>
</comment>
<protein>
    <recommendedName>
        <fullName evidence="3">HIT domain-containing protein</fullName>
    </recommendedName>
</protein>
<name>A0A396SUN8_9LACO</name>
<evidence type="ECO:0000313" key="2">
    <source>
        <dbReference type="Proteomes" id="UP000265862"/>
    </source>
</evidence>
<sequence length="210" mass="24600">MKSIKDFCTFCDESTNQVYYRSKNFTVWATSGPIVEGYSLIVPNDHYNCIGAIPKELQAEYLSLKNLVRKKMIQIYGNCIFFEHGRAGYCHVQPGEELCYHAHVHAIPINIDLKKPMVEYGLASIKLDKPEDMFKKYYELGQYLYFENANSQEYLFQISRPIPRQYLRTLLANAVGKPELADYNKYPNWEQVKMTRNKLEQSFSSEKLEY</sequence>
<dbReference type="InterPro" id="IPR036265">
    <property type="entry name" value="HIT-like_sf"/>
</dbReference>
<dbReference type="Proteomes" id="UP000265862">
    <property type="component" value="Unassembled WGS sequence"/>
</dbReference>
<dbReference type="SUPFAM" id="SSF54197">
    <property type="entry name" value="HIT-like"/>
    <property type="match status" value="1"/>
</dbReference>
<reference evidence="1 2" key="1">
    <citation type="submission" date="2018-07" db="EMBL/GenBank/DDBJ databases">
        <title>Genome sequences of six Lactobacillus spp. isolated from bumble bee guts.</title>
        <authorList>
            <person name="Motta E.V.S."/>
            <person name="Moran N.A."/>
        </authorList>
    </citation>
    <scope>NUCLEOTIDE SEQUENCE [LARGE SCALE GENOMIC DNA]</scope>
    <source>
        <strain evidence="1 2">OCC3</strain>
    </source>
</reference>
<evidence type="ECO:0000313" key="1">
    <source>
        <dbReference type="EMBL" id="RHW55317.1"/>
    </source>
</evidence>